<evidence type="ECO:0000313" key="3">
    <source>
        <dbReference type="Proteomes" id="UP000547209"/>
    </source>
</evidence>
<feature type="transmembrane region" description="Helical" evidence="1">
    <location>
        <begin position="12"/>
        <end position="31"/>
    </location>
</feature>
<feature type="transmembrane region" description="Helical" evidence="1">
    <location>
        <begin position="94"/>
        <end position="111"/>
    </location>
</feature>
<keyword evidence="3" id="KW-1185">Reference proteome</keyword>
<reference evidence="2 3" key="1">
    <citation type="submission" date="2020-08" db="EMBL/GenBank/DDBJ databases">
        <title>Cohnella phylogeny.</title>
        <authorList>
            <person name="Dunlap C."/>
        </authorList>
    </citation>
    <scope>NUCLEOTIDE SEQUENCE [LARGE SCALE GENOMIC DNA]</scope>
    <source>
        <strain evidence="2 3">DSM 28246</strain>
    </source>
</reference>
<dbReference type="EMBL" id="JACJVP010000025">
    <property type="protein sequence ID" value="MBB6672274.1"/>
    <property type="molecule type" value="Genomic_DNA"/>
</dbReference>
<proteinExistence type="predicted"/>
<gene>
    <name evidence="2" type="ORF">H7C19_16455</name>
</gene>
<sequence length="166" mass="18899">MMKIKIKKAVQLILILFISAGLSWFICTFNTKLDKISILNDDIIINLLCGLLALSIAVITLIYTLLEKIKEKMPDNSNIDKIINRLFGTLKKDTWAVFVFLIIVVLVIFFRDTDIPNLQWSNTFPFSKLNFVYFTKLFVIFLSLSAVADIILTLFSLLTALSKSAK</sequence>
<dbReference type="Proteomes" id="UP000547209">
    <property type="component" value="Unassembled WGS sequence"/>
</dbReference>
<comment type="caution">
    <text evidence="2">The sequence shown here is derived from an EMBL/GenBank/DDBJ whole genome shotgun (WGS) entry which is preliminary data.</text>
</comment>
<name>A0A7X0RUD0_9BACL</name>
<protein>
    <submittedName>
        <fullName evidence="2">Uncharacterized protein</fullName>
    </submittedName>
</protein>
<evidence type="ECO:0000256" key="1">
    <source>
        <dbReference type="SAM" id="Phobius"/>
    </source>
</evidence>
<dbReference type="AlphaFoldDB" id="A0A7X0RUD0"/>
<keyword evidence="1" id="KW-0472">Membrane</keyword>
<keyword evidence="1" id="KW-1133">Transmembrane helix</keyword>
<feature type="transmembrane region" description="Helical" evidence="1">
    <location>
        <begin position="43"/>
        <end position="66"/>
    </location>
</feature>
<evidence type="ECO:0000313" key="2">
    <source>
        <dbReference type="EMBL" id="MBB6672274.1"/>
    </source>
</evidence>
<keyword evidence="1" id="KW-0812">Transmembrane</keyword>
<accession>A0A7X0RUD0</accession>
<feature type="transmembrane region" description="Helical" evidence="1">
    <location>
        <begin position="131"/>
        <end position="161"/>
    </location>
</feature>
<organism evidence="2 3">
    <name type="scientific">Cohnella nanjingensis</name>
    <dbReference type="NCBI Taxonomy" id="1387779"/>
    <lineage>
        <taxon>Bacteria</taxon>
        <taxon>Bacillati</taxon>
        <taxon>Bacillota</taxon>
        <taxon>Bacilli</taxon>
        <taxon>Bacillales</taxon>
        <taxon>Paenibacillaceae</taxon>
        <taxon>Cohnella</taxon>
    </lineage>
</organism>